<evidence type="ECO:0000313" key="5">
    <source>
        <dbReference type="EMBL" id="MFC2926529.1"/>
    </source>
</evidence>
<dbReference type="RefSeq" id="WP_343164315.1">
    <property type="nucleotide sequence ID" value="NZ_JBHRSV010000019.1"/>
</dbReference>
<keyword evidence="2 3" id="KW-0802">TPR repeat</keyword>
<reference evidence="6" key="1">
    <citation type="journal article" date="2019" name="Int. J. Syst. Evol. Microbiol.">
        <title>The Global Catalogue of Microorganisms (GCM) 10K type strain sequencing project: providing services to taxonomists for standard genome sequencing and annotation.</title>
        <authorList>
            <consortium name="The Broad Institute Genomics Platform"/>
            <consortium name="The Broad Institute Genome Sequencing Center for Infectious Disease"/>
            <person name="Wu L."/>
            <person name="Ma J."/>
        </authorList>
    </citation>
    <scope>NUCLEOTIDE SEQUENCE [LARGE SCALE GENOMIC DNA]</scope>
    <source>
        <strain evidence="6">KCTC 52487</strain>
    </source>
</reference>
<evidence type="ECO:0000256" key="3">
    <source>
        <dbReference type="PROSITE-ProRule" id="PRU00339"/>
    </source>
</evidence>
<dbReference type="EMBL" id="JBHRSV010000019">
    <property type="protein sequence ID" value="MFC2926529.1"/>
    <property type="molecule type" value="Genomic_DNA"/>
</dbReference>
<dbReference type="SMART" id="SM00028">
    <property type="entry name" value="TPR"/>
    <property type="match status" value="3"/>
</dbReference>
<proteinExistence type="predicted"/>
<dbReference type="Gene3D" id="1.25.40.10">
    <property type="entry name" value="Tetratricopeptide repeat domain"/>
    <property type="match status" value="2"/>
</dbReference>
<organism evidence="5 6">
    <name type="scientific">Hyphobacterium vulgare</name>
    <dbReference type="NCBI Taxonomy" id="1736751"/>
    <lineage>
        <taxon>Bacteria</taxon>
        <taxon>Pseudomonadati</taxon>
        <taxon>Pseudomonadota</taxon>
        <taxon>Alphaproteobacteria</taxon>
        <taxon>Maricaulales</taxon>
        <taxon>Maricaulaceae</taxon>
        <taxon>Hyphobacterium</taxon>
    </lineage>
</organism>
<dbReference type="Proteomes" id="UP001595379">
    <property type="component" value="Unassembled WGS sequence"/>
</dbReference>
<evidence type="ECO:0000256" key="2">
    <source>
        <dbReference type="ARBA" id="ARBA00022803"/>
    </source>
</evidence>
<dbReference type="Pfam" id="PF07719">
    <property type="entry name" value="TPR_2"/>
    <property type="match status" value="1"/>
</dbReference>
<comment type="caution">
    <text evidence="5">The sequence shown here is derived from an EMBL/GenBank/DDBJ whole genome shotgun (WGS) entry which is preliminary data.</text>
</comment>
<dbReference type="PROSITE" id="PS50005">
    <property type="entry name" value="TPR"/>
    <property type="match status" value="2"/>
</dbReference>
<dbReference type="InterPro" id="IPR019734">
    <property type="entry name" value="TPR_rpt"/>
</dbReference>
<evidence type="ECO:0000313" key="6">
    <source>
        <dbReference type="Proteomes" id="UP001595379"/>
    </source>
</evidence>
<dbReference type="Pfam" id="PF13181">
    <property type="entry name" value="TPR_8"/>
    <property type="match status" value="1"/>
</dbReference>
<sequence>MVFRLAILAAVIGLSAPANAQVYTAYLAGSPARNCFEGAMQINAQRQALYECDRAIARANLTQHELAKTHINRGIILINIGHADDALADFRRADEIDPSLMPESATNRSAALILLERYAEAVEAADYAVASGTNSRANALFNRGVALELLGDIRAAYESYRDAAEIAPDWSRPREALDRFQVHSLS</sequence>
<name>A0ABV6ZYW0_9PROT</name>
<keyword evidence="1" id="KW-0677">Repeat</keyword>
<keyword evidence="4" id="KW-0732">Signal</keyword>
<evidence type="ECO:0000256" key="1">
    <source>
        <dbReference type="ARBA" id="ARBA00022737"/>
    </source>
</evidence>
<feature type="signal peptide" evidence="4">
    <location>
        <begin position="1"/>
        <end position="20"/>
    </location>
</feature>
<gene>
    <name evidence="5" type="ORF">ACFOOR_10470</name>
</gene>
<dbReference type="InterPro" id="IPR013105">
    <property type="entry name" value="TPR_2"/>
</dbReference>
<feature type="repeat" description="TPR" evidence="3">
    <location>
        <begin position="67"/>
        <end position="100"/>
    </location>
</feature>
<keyword evidence="6" id="KW-1185">Reference proteome</keyword>
<feature type="chain" id="PRO_5046398202" evidence="4">
    <location>
        <begin position="21"/>
        <end position="186"/>
    </location>
</feature>
<protein>
    <submittedName>
        <fullName evidence="5">Tetratricopeptide repeat protein</fullName>
    </submittedName>
</protein>
<evidence type="ECO:0000256" key="4">
    <source>
        <dbReference type="SAM" id="SignalP"/>
    </source>
</evidence>
<dbReference type="SUPFAM" id="SSF48452">
    <property type="entry name" value="TPR-like"/>
    <property type="match status" value="1"/>
</dbReference>
<accession>A0ABV6ZYW0</accession>
<feature type="repeat" description="TPR" evidence="3">
    <location>
        <begin position="137"/>
        <end position="170"/>
    </location>
</feature>
<dbReference type="InterPro" id="IPR011990">
    <property type="entry name" value="TPR-like_helical_dom_sf"/>
</dbReference>